<dbReference type="Pfam" id="PF13561">
    <property type="entry name" value="adh_short_C2"/>
    <property type="match status" value="1"/>
</dbReference>
<organism evidence="4">
    <name type="scientific">marine metagenome</name>
    <dbReference type="NCBI Taxonomy" id="408172"/>
    <lineage>
        <taxon>unclassified sequences</taxon>
        <taxon>metagenomes</taxon>
        <taxon>ecological metagenomes</taxon>
    </lineage>
</organism>
<dbReference type="InterPro" id="IPR051122">
    <property type="entry name" value="SDR_DHRS6-like"/>
</dbReference>
<accession>A0A382I8I4</accession>
<dbReference type="EMBL" id="UINC01065795">
    <property type="protein sequence ID" value="SVB95828.1"/>
    <property type="molecule type" value="Genomic_DNA"/>
</dbReference>
<dbReference type="PANTHER" id="PTHR43477:SF1">
    <property type="entry name" value="DIHYDROANTICAPSIN 7-DEHYDROGENASE"/>
    <property type="match status" value="1"/>
</dbReference>
<comment type="similarity">
    <text evidence="1">Belongs to the short-chain dehydrogenases/reductases (SDR) family.</text>
</comment>
<gene>
    <name evidence="4" type="ORF">METZ01_LOCUS248682</name>
</gene>
<reference evidence="4" key="1">
    <citation type="submission" date="2018-05" db="EMBL/GenBank/DDBJ databases">
        <authorList>
            <person name="Lanie J.A."/>
            <person name="Ng W.-L."/>
            <person name="Kazmierczak K.M."/>
            <person name="Andrzejewski T.M."/>
            <person name="Davidsen T.M."/>
            <person name="Wayne K.J."/>
            <person name="Tettelin H."/>
            <person name="Glass J.I."/>
            <person name="Rusch D."/>
            <person name="Podicherti R."/>
            <person name="Tsui H.-C.T."/>
            <person name="Winkler M.E."/>
        </authorList>
    </citation>
    <scope>NUCLEOTIDE SEQUENCE</scope>
</reference>
<feature type="region of interest" description="Disordered" evidence="3">
    <location>
        <begin position="35"/>
        <end position="55"/>
    </location>
</feature>
<dbReference type="PANTHER" id="PTHR43477">
    <property type="entry name" value="DIHYDROANTICAPSIN 7-DEHYDROGENASE"/>
    <property type="match status" value="1"/>
</dbReference>
<dbReference type="SUPFAM" id="SSF51735">
    <property type="entry name" value="NAD(P)-binding Rossmann-fold domains"/>
    <property type="match status" value="1"/>
</dbReference>
<dbReference type="GO" id="GO:0016491">
    <property type="term" value="F:oxidoreductase activity"/>
    <property type="evidence" value="ECO:0007669"/>
    <property type="project" value="UniProtKB-KW"/>
</dbReference>
<dbReference type="InterPro" id="IPR002347">
    <property type="entry name" value="SDR_fam"/>
</dbReference>
<evidence type="ECO:0000313" key="4">
    <source>
        <dbReference type="EMBL" id="SVB95828.1"/>
    </source>
</evidence>
<keyword evidence="2" id="KW-0560">Oxidoreductase</keyword>
<dbReference type="Gene3D" id="3.40.50.720">
    <property type="entry name" value="NAD(P)-binding Rossmann-like Domain"/>
    <property type="match status" value="1"/>
</dbReference>
<dbReference type="PRINTS" id="PR00081">
    <property type="entry name" value="GDHRDH"/>
</dbReference>
<evidence type="ECO:0008006" key="5">
    <source>
        <dbReference type="Google" id="ProtNLM"/>
    </source>
</evidence>
<protein>
    <recommendedName>
        <fullName evidence="5">SDR family oxidoreductase</fullName>
    </recommendedName>
</protein>
<feature type="non-terminal residue" evidence="4">
    <location>
        <position position="1"/>
    </location>
</feature>
<proteinExistence type="inferred from homology"/>
<evidence type="ECO:0000256" key="1">
    <source>
        <dbReference type="ARBA" id="ARBA00006484"/>
    </source>
</evidence>
<dbReference type="InterPro" id="IPR036291">
    <property type="entry name" value="NAD(P)-bd_dom_sf"/>
</dbReference>
<evidence type="ECO:0000256" key="3">
    <source>
        <dbReference type="SAM" id="MobiDB-lite"/>
    </source>
</evidence>
<sequence>HVISAKAGLVGLTRALAEEGLGRIRVNCVVPGVIDTQRLPGQKPPQFDEDSKYASGTPEDVARAVTALADPQDVYVTGQILHVNGGRLMP</sequence>
<dbReference type="AlphaFoldDB" id="A0A382I8I4"/>
<evidence type="ECO:0000256" key="2">
    <source>
        <dbReference type="ARBA" id="ARBA00023002"/>
    </source>
</evidence>
<name>A0A382I8I4_9ZZZZ</name>